<dbReference type="EMBL" id="UZAI01005136">
    <property type="protein sequence ID" value="VDO89237.1"/>
    <property type="molecule type" value="Genomic_DNA"/>
</dbReference>
<evidence type="ECO:0000313" key="2">
    <source>
        <dbReference type="Proteomes" id="UP000277204"/>
    </source>
</evidence>
<proteinExistence type="predicted"/>
<keyword evidence="2" id="KW-1185">Reference proteome</keyword>
<sequence>MRTSTFARNHGTQWTARMQLDDQDFVDVLALLSHTQQQTQEMTTRVAAASATVGLNIYKEKSKILRYSMHQSNHNCRSRFERFRRVTNTATIRTTTNNNNNSHSNINNNDNNITATTTNVMKYN</sequence>
<gene>
    <name evidence="1" type="ORF">SMRZ_LOCUS10173</name>
</gene>
<name>A0A183M298_9TREM</name>
<protein>
    <submittedName>
        <fullName evidence="1">Uncharacterized protein</fullName>
    </submittedName>
</protein>
<reference evidence="1 2" key="1">
    <citation type="submission" date="2018-11" db="EMBL/GenBank/DDBJ databases">
        <authorList>
            <consortium name="Pathogen Informatics"/>
        </authorList>
    </citation>
    <scope>NUCLEOTIDE SEQUENCE [LARGE SCALE GENOMIC DNA]</scope>
    <source>
        <strain evidence="1 2">Zambia</strain>
    </source>
</reference>
<evidence type="ECO:0000313" key="1">
    <source>
        <dbReference type="EMBL" id="VDO89237.1"/>
    </source>
</evidence>
<organism evidence="1 2">
    <name type="scientific">Schistosoma margrebowiei</name>
    <dbReference type="NCBI Taxonomy" id="48269"/>
    <lineage>
        <taxon>Eukaryota</taxon>
        <taxon>Metazoa</taxon>
        <taxon>Spiralia</taxon>
        <taxon>Lophotrochozoa</taxon>
        <taxon>Platyhelminthes</taxon>
        <taxon>Trematoda</taxon>
        <taxon>Digenea</taxon>
        <taxon>Strigeidida</taxon>
        <taxon>Schistosomatoidea</taxon>
        <taxon>Schistosomatidae</taxon>
        <taxon>Schistosoma</taxon>
    </lineage>
</organism>
<dbReference type="AlphaFoldDB" id="A0A183M298"/>
<dbReference type="Proteomes" id="UP000277204">
    <property type="component" value="Unassembled WGS sequence"/>
</dbReference>
<accession>A0A183M298</accession>